<feature type="signal peptide" evidence="1">
    <location>
        <begin position="1"/>
        <end position="40"/>
    </location>
</feature>
<organism evidence="2">
    <name type="scientific">Corethron hystrix</name>
    <dbReference type="NCBI Taxonomy" id="216773"/>
    <lineage>
        <taxon>Eukaryota</taxon>
        <taxon>Sar</taxon>
        <taxon>Stramenopiles</taxon>
        <taxon>Ochrophyta</taxon>
        <taxon>Bacillariophyta</taxon>
        <taxon>Coscinodiscophyceae</taxon>
        <taxon>Corethrophycidae</taxon>
        <taxon>Corethrales</taxon>
        <taxon>Corethraceae</taxon>
        <taxon>Corethron</taxon>
    </lineage>
</organism>
<evidence type="ECO:0000256" key="1">
    <source>
        <dbReference type="SAM" id="SignalP"/>
    </source>
</evidence>
<dbReference type="EMBL" id="HBFR01013869">
    <property type="protein sequence ID" value="CAD8882909.1"/>
    <property type="molecule type" value="Transcribed_RNA"/>
</dbReference>
<evidence type="ECO:0000313" key="2">
    <source>
        <dbReference type="EMBL" id="CAD8882909.1"/>
    </source>
</evidence>
<evidence type="ECO:0008006" key="3">
    <source>
        <dbReference type="Google" id="ProtNLM"/>
    </source>
</evidence>
<keyword evidence="1" id="KW-0732">Signal</keyword>
<sequence length="190" mass="21452">MARSVPPIIETTRKFRRKMRLRSAPLFMSAILLAFPPTSAHVPQKYECLDDHAFHLPRRPDFNCKFIRTRLSLCETTNGTDCLRKACEGRVDRDGTEVGDRCPETCRECEYPHVCVDDPQGLPDVHDVSVRTGAIGVCEWVAREPDVRCNTLSPTEIPLPLRFFCRRTCHECPHLPSAAPTAFPGTRGMS</sequence>
<feature type="chain" id="PRO_5031528896" description="ShKT domain-containing protein" evidence="1">
    <location>
        <begin position="41"/>
        <end position="190"/>
    </location>
</feature>
<proteinExistence type="predicted"/>
<protein>
    <recommendedName>
        <fullName evidence="3">ShKT domain-containing protein</fullName>
    </recommendedName>
</protein>
<reference evidence="2" key="1">
    <citation type="submission" date="2021-01" db="EMBL/GenBank/DDBJ databases">
        <authorList>
            <person name="Corre E."/>
            <person name="Pelletier E."/>
            <person name="Niang G."/>
            <person name="Scheremetjew M."/>
            <person name="Finn R."/>
            <person name="Kale V."/>
            <person name="Holt S."/>
            <person name="Cochrane G."/>
            <person name="Meng A."/>
            <person name="Brown T."/>
            <person name="Cohen L."/>
        </authorList>
    </citation>
    <scope>NUCLEOTIDE SEQUENCE</scope>
    <source>
        <strain evidence="2">308</strain>
    </source>
</reference>
<dbReference type="AlphaFoldDB" id="A0A7S1FQ71"/>
<gene>
    <name evidence="2" type="ORF">CHYS00102_LOCUS10104</name>
</gene>
<name>A0A7S1FQ71_9STRA</name>
<accession>A0A7S1FQ71</accession>